<evidence type="ECO:0000313" key="11">
    <source>
        <dbReference type="EMBL" id="CRY77234.1"/>
    </source>
</evidence>
<comment type="similarity">
    <text evidence="2 9">Belongs to the class-II pyridoxal-phosphate-dependent aminotransferase family. Histidinol-phosphate aminotransferase subfamily.</text>
</comment>
<reference evidence="12" key="1">
    <citation type="submission" date="2015-03" db="EMBL/GenBank/DDBJ databases">
        <authorList>
            <consortium name="Pathogen Informatics"/>
        </authorList>
    </citation>
    <scope>NUCLEOTIDE SEQUENCE [LARGE SCALE GENOMIC DNA]</scope>
    <source>
        <strain evidence="12">NCTC11134</strain>
    </source>
</reference>
<evidence type="ECO:0000256" key="1">
    <source>
        <dbReference type="ARBA" id="ARBA00001933"/>
    </source>
</evidence>
<dbReference type="InterPro" id="IPR015422">
    <property type="entry name" value="PyrdxlP-dep_Trfase_small"/>
</dbReference>
<dbReference type="PROSITE" id="PS00599">
    <property type="entry name" value="AA_TRANSFER_CLASS_2"/>
    <property type="match status" value="1"/>
</dbReference>
<dbReference type="OMA" id="NFVQFGR"/>
<dbReference type="EC" id="2.6.1.9" evidence="9"/>
<dbReference type="PANTHER" id="PTHR42885:SF2">
    <property type="entry name" value="HISTIDINOL-PHOSPHATE AMINOTRANSFERASE"/>
    <property type="match status" value="1"/>
</dbReference>
<dbReference type="UniPathway" id="UPA00031">
    <property type="reaction ID" value="UER00012"/>
</dbReference>
<dbReference type="CDD" id="cd00609">
    <property type="entry name" value="AAT_like"/>
    <property type="match status" value="1"/>
</dbReference>
<dbReference type="Proteomes" id="UP000057820">
    <property type="component" value="Chromosome 1"/>
</dbReference>
<feature type="domain" description="Aminotransferase class I/classII large" evidence="10">
    <location>
        <begin position="37"/>
        <end position="362"/>
    </location>
</feature>
<comment type="catalytic activity">
    <reaction evidence="9">
        <text>L-histidinol phosphate + 2-oxoglutarate = 3-(imidazol-4-yl)-2-oxopropyl phosphate + L-glutamate</text>
        <dbReference type="Rhea" id="RHEA:23744"/>
        <dbReference type="ChEBI" id="CHEBI:16810"/>
        <dbReference type="ChEBI" id="CHEBI:29985"/>
        <dbReference type="ChEBI" id="CHEBI:57766"/>
        <dbReference type="ChEBI" id="CHEBI:57980"/>
        <dbReference type="EC" id="2.6.1.9"/>
    </reaction>
</comment>
<dbReference type="GO" id="GO:0030170">
    <property type="term" value="F:pyridoxal phosphate binding"/>
    <property type="evidence" value="ECO:0007669"/>
    <property type="project" value="InterPro"/>
</dbReference>
<dbReference type="Pfam" id="PF00155">
    <property type="entry name" value="Aminotran_1_2"/>
    <property type="match status" value="1"/>
</dbReference>
<protein>
    <recommendedName>
        <fullName evidence="9">Histidinol-phosphate aminotransferase</fullName>
        <ecNumber evidence="9">2.6.1.9</ecNumber>
    </recommendedName>
    <alternativeName>
        <fullName evidence="9">Imidazole acetol-phosphate transaminase</fullName>
    </alternativeName>
</protein>
<evidence type="ECO:0000256" key="7">
    <source>
        <dbReference type="ARBA" id="ARBA00022898"/>
    </source>
</evidence>
<evidence type="ECO:0000256" key="8">
    <source>
        <dbReference type="ARBA" id="ARBA00023102"/>
    </source>
</evidence>
<dbReference type="GeneID" id="61132630"/>
<dbReference type="SUPFAM" id="SSF53383">
    <property type="entry name" value="PLP-dependent transferases"/>
    <property type="match status" value="1"/>
</dbReference>
<evidence type="ECO:0000259" key="10">
    <source>
        <dbReference type="Pfam" id="PF00155"/>
    </source>
</evidence>
<organism evidence="11 12">
    <name type="scientific">Nocardia farcinica</name>
    <dbReference type="NCBI Taxonomy" id="37329"/>
    <lineage>
        <taxon>Bacteria</taxon>
        <taxon>Bacillati</taxon>
        <taxon>Actinomycetota</taxon>
        <taxon>Actinomycetes</taxon>
        <taxon>Mycobacteriales</taxon>
        <taxon>Nocardiaceae</taxon>
        <taxon>Nocardia</taxon>
    </lineage>
</organism>
<dbReference type="Gene3D" id="3.90.1150.10">
    <property type="entry name" value="Aspartate Aminotransferase, domain 1"/>
    <property type="match status" value="1"/>
</dbReference>
<evidence type="ECO:0000256" key="2">
    <source>
        <dbReference type="ARBA" id="ARBA00007970"/>
    </source>
</evidence>
<comment type="cofactor">
    <cofactor evidence="1 9">
        <name>pyridoxal 5'-phosphate</name>
        <dbReference type="ChEBI" id="CHEBI:597326"/>
    </cofactor>
</comment>
<dbReference type="KEGG" id="nfr:ERS450000_02267"/>
<accession>A0A0H5NQ39</accession>
<dbReference type="NCBIfam" id="NF002877">
    <property type="entry name" value="PRK03317.1"/>
    <property type="match status" value="1"/>
</dbReference>
<keyword evidence="8 9" id="KW-0368">Histidine biosynthesis</keyword>
<dbReference type="EMBL" id="LN868938">
    <property type="protein sequence ID" value="CRY77234.1"/>
    <property type="molecule type" value="Genomic_DNA"/>
</dbReference>
<dbReference type="GO" id="GO:0004400">
    <property type="term" value="F:histidinol-phosphate transaminase activity"/>
    <property type="evidence" value="ECO:0007669"/>
    <property type="project" value="UniProtKB-UniRule"/>
</dbReference>
<dbReference type="NCBIfam" id="TIGR01141">
    <property type="entry name" value="hisC"/>
    <property type="match status" value="1"/>
</dbReference>
<gene>
    <name evidence="9 11" type="primary">hisC</name>
    <name evidence="11" type="ORF">ERS450000_02267</name>
</gene>
<evidence type="ECO:0000256" key="6">
    <source>
        <dbReference type="ARBA" id="ARBA00022679"/>
    </source>
</evidence>
<evidence type="ECO:0000256" key="4">
    <source>
        <dbReference type="ARBA" id="ARBA00022576"/>
    </source>
</evidence>
<keyword evidence="4 9" id="KW-0032">Aminotransferase</keyword>
<dbReference type="GO" id="GO:0000105">
    <property type="term" value="P:L-histidine biosynthetic process"/>
    <property type="evidence" value="ECO:0007669"/>
    <property type="project" value="UniProtKB-UniRule"/>
</dbReference>
<feature type="modified residue" description="N6-(pyridoxal phosphate)lysine" evidence="9">
    <location>
        <position position="235"/>
    </location>
</feature>
<dbReference type="InterPro" id="IPR004839">
    <property type="entry name" value="Aminotransferase_I/II_large"/>
</dbReference>
<dbReference type="HAMAP" id="MF_01023">
    <property type="entry name" value="HisC_aminotrans_2"/>
    <property type="match status" value="1"/>
</dbReference>
<comment type="pathway">
    <text evidence="9">Amino-acid biosynthesis; L-histidine biosynthesis; L-histidine from 5-phospho-alpha-D-ribose 1-diphosphate: step 7/9.</text>
</comment>
<dbReference type="InterPro" id="IPR015421">
    <property type="entry name" value="PyrdxlP-dep_Trfase_major"/>
</dbReference>
<evidence type="ECO:0000256" key="5">
    <source>
        <dbReference type="ARBA" id="ARBA00022605"/>
    </source>
</evidence>
<dbReference type="InterPro" id="IPR015424">
    <property type="entry name" value="PyrdxlP-dep_Trfase"/>
</dbReference>
<dbReference type="InterPro" id="IPR001917">
    <property type="entry name" value="Aminotrans_II_pyridoxalP_BS"/>
</dbReference>
<evidence type="ECO:0000256" key="9">
    <source>
        <dbReference type="HAMAP-Rule" id="MF_01023"/>
    </source>
</evidence>
<dbReference type="PANTHER" id="PTHR42885">
    <property type="entry name" value="HISTIDINOL-PHOSPHATE AMINOTRANSFERASE-RELATED"/>
    <property type="match status" value="1"/>
</dbReference>
<dbReference type="RefSeq" id="WP_011208377.1">
    <property type="nucleotide sequence ID" value="NZ_CAACYE020000001.1"/>
</dbReference>
<keyword evidence="7 9" id="KW-0663">Pyridoxal phosphate</keyword>
<evidence type="ECO:0000313" key="12">
    <source>
        <dbReference type="Proteomes" id="UP000057820"/>
    </source>
</evidence>
<dbReference type="InterPro" id="IPR005861">
    <property type="entry name" value="HisP_aminotrans"/>
</dbReference>
<keyword evidence="6 9" id="KW-0808">Transferase</keyword>
<evidence type="ECO:0000256" key="3">
    <source>
        <dbReference type="ARBA" id="ARBA00011738"/>
    </source>
</evidence>
<name>A0A0H5NQ39_NOCFR</name>
<dbReference type="SMR" id="A0A0H5NQ39"/>
<dbReference type="Gene3D" id="3.40.640.10">
    <property type="entry name" value="Type I PLP-dependent aspartate aminotransferase-like (Major domain)"/>
    <property type="match status" value="1"/>
</dbReference>
<dbReference type="AlphaFoldDB" id="A0A0H5NQ39"/>
<comment type="subunit">
    <text evidence="3 9">Homodimer.</text>
</comment>
<sequence length="385" mass="41042">MSAPTVPGAGIGLDDLPLRANLRGKKPYGAPQLTVPVQLNTNENPHPPSKALVDDVAESIRAVAAELHRYPDRDAVALRADLAAYLTRQTGIAVDTANVWAANGSNEILQQLLQAFGGPGRRALGFVPSYSMHPIISEGIDTEWVEARRNADFSLDIDHAVATIAERRPDVVFVTSPNNPTGHSIPGADLARILDAAPGIVVVDEAYAEFSAQPSAIGLIDRYPAKLVVSRTMSKAFAFAGGRLGYLVAAPAVIDALLLVRLPYHLSVVTQAAARAALRHADETLASVAELAAQRDRVAAELAASGFRVVPSDANFLLFGRFADAPRAWQRYLDHGVLIRDVGIPGHLRATIGLAAENDEFLRVSRLLAADELINDESDESTGTP</sequence>
<keyword evidence="5 9" id="KW-0028">Amino-acid biosynthesis</keyword>
<proteinExistence type="inferred from homology"/>